<evidence type="ECO:0008006" key="4">
    <source>
        <dbReference type="Google" id="ProtNLM"/>
    </source>
</evidence>
<evidence type="ECO:0000256" key="1">
    <source>
        <dbReference type="SAM" id="Phobius"/>
    </source>
</evidence>
<name>A0ABU9DI20_9BACL</name>
<accession>A0ABU9DI20</accession>
<protein>
    <recommendedName>
        <fullName evidence="4">ABC transporter permease</fullName>
    </recommendedName>
</protein>
<organism evidence="2 3">
    <name type="scientific">Paenibacillus filicis</name>
    <dbReference type="NCBI Taxonomy" id="669464"/>
    <lineage>
        <taxon>Bacteria</taxon>
        <taxon>Bacillati</taxon>
        <taxon>Bacillota</taxon>
        <taxon>Bacilli</taxon>
        <taxon>Bacillales</taxon>
        <taxon>Paenibacillaceae</taxon>
        <taxon>Paenibacillus</taxon>
    </lineage>
</organism>
<feature type="transmembrane region" description="Helical" evidence="1">
    <location>
        <begin position="348"/>
        <end position="366"/>
    </location>
</feature>
<keyword evidence="1" id="KW-0812">Transmembrane</keyword>
<feature type="transmembrane region" description="Helical" evidence="1">
    <location>
        <begin position="410"/>
        <end position="434"/>
    </location>
</feature>
<sequence>MIQTSCIFYYLVKNHLIKQMRSYSFLMVAALSIFLGYVCVPAASDGYEVFYIGGVRGIYNSAWLGGMAAMLSTLLLWLFGFYMLRSQISEDGRLKVGQIIASTPTSNFRYIFSKVLSNFVVLAVMEGILLLAFIGMQLLRGEDYKLQLGGYLLPLLFIALPSLLVLAALTVLFDVLPGMKGVVGNIAFFTLWMLFSVISIAAPNSFWDVFGLDIIRADMVQEAVEHYPFLESSQEGGSFGYYPVEGSIPTFEWQGVEWAPELLVMRLAWVGIALLIVILSSLLFTRFSTPNNSQASGNLIAVEGFKKPQAKSGGITDYQLSPVVKDTRIRITRLIRAELLIMLKGYSIWWYLLVTGVIAGSLLIPLDKVQSWLPITLILPIAIWSQMGTREKHFFTRDLLLSSCPPLYKFMAVLIAGILITLLISSGALIHYAWDGRWTSFAAWVIGALFVPTIALALGYISSSRRLFEVIYLLWWYLGPVNDIPYLDFLGLSRSYIGLYSILTLLALGVAMIAQQARDGGSLRIRTAPAKDFKNQYTEGESK</sequence>
<feature type="transmembrane region" description="Helical" evidence="1">
    <location>
        <begin position="182"/>
        <end position="202"/>
    </location>
</feature>
<keyword evidence="3" id="KW-1185">Reference proteome</keyword>
<feature type="transmembrane region" description="Helical" evidence="1">
    <location>
        <begin position="151"/>
        <end position="175"/>
    </location>
</feature>
<evidence type="ECO:0000313" key="2">
    <source>
        <dbReference type="EMBL" id="MEK8127725.1"/>
    </source>
</evidence>
<feature type="transmembrane region" description="Helical" evidence="1">
    <location>
        <begin position="63"/>
        <end position="84"/>
    </location>
</feature>
<gene>
    <name evidence="2" type="ORF">WMW72_07320</name>
</gene>
<keyword evidence="1" id="KW-0472">Membrane</keyword>
<comment type="caution">
    <text evidence="2">The sequence shown here is derived from an EMBL/GenBank/DDBJ whole genome shotgun (WGS) entry which is preliminary data.</text>
</comment>
<reference evidence="2 3" key="1">
    <citation type="submission" date="2024-04" db="EMBL/GenBank/DDBJ databases">
        <title>draft genome sequnece of Paenibacillus filicis.</title>
        <authorList>
            <person name="Kim D.-U."/>
        </authorList>
    </citation>
    <scope>NUCLEOTIDE SEQUENCE [LARGE SCALE GENOMIC DNA]</scope>
    <source>
        <strain evidence="2 3">KACC14197</strain>
    </source>
</reference>
<proteinExistence type="predicted"/>
<feature type="transmembrane region" description="Helical" evidence="1">
    <location>
        <begin position="440"/>
        <end position="460"/>
    </location>
</feature>
<keyword evidence="1" id="KW-1133">Transmembrane helix</keyword>
<feature type="transmembrane region" description="Helical" evidence="1">
    <location>
        <begin position="496"/>
        <end position="514"/>
    </location>
</feature>
<feature type="transmembrane region" description="Helical" evidence="1">
    <location>
        <begin position="23"/>
        <end position="43"/>
    </location>
</feature>
<feature type="transmembrane region" description="Helical" evidence="1">
    <location>
        <begin position="467"/>
        <end position="484"/>
    </location>
</feature>
<dbReference type="Proteomes" id="UP001469365">
    <property type="component" value="Unassembled WGS sequence"/>
</dbReference>
<dbReference type="EMBL" id="JBBPCC010000003">
    <property type="protein sequence ID" value="MEK8127725.1"/>
    <property type="molecule type" value="Genomic_DNA"/>
</dbReference>
<dbReference type="RefSeq" id="WP_341414776.1">
    <property type="nucleotide sequence ID" value="NZ_JBBPCC010000003.1"/>
</dbReference>
<feature type="transmembrane region" description="Helical" evidence="1">
    <location>
        <begin position="372"/>
        <end position="389"/>
    </location>
</feature>
<feature type="transmembrane region" description="Helical" evidence="1">
    <location>
        <begin position="263"/>
        <end position="284"/>
    </location>
</feature>
<evidence type="ECO:0000313" key="3">
    <source>
        <dbReference type="Proteomes" id="UP001469365"/>
    </source>
</evidence>
<feature type="transmembrane region" description="Helical" evidence="1">
    <location>
        <begin position="115"/>
        <end position="139"/>
    </location>
</feature>